<feature type="transmembrane region" description="Helical" evidence="10">
    <location>
        <begin position="51"/>
        <end position="76"/>
    </location>
</feature>
<evidence type="ECO:0000256" key="4">
    <source>
        <dbReference type="ARBA" id="ARBA00022692"/>
    </source>
</evidence>
<feature type="region of interest" description="Disordered" evidence="9">
    <location>
        <begin position="2507"/>
        <end position="2535"/>
    </location>
</feature>
<feature type="transmembrane region" description="Helical" evidence="10">
    <location>
        <begin position="104"/>
        <end position="123"/>
    </location>
</feature>
<feature type="transmembrane region" description="Helical" evidence="10">
    <location>
        <begin position="681"/>
        <end position="700"/>
    </location>
</feature>
<dbReference type="GO" id="GO:0016020">
    <property type="term" value="C:membrane"/>
    <property type="evidence" value="ECO:0007669"/>
    <property type="project" value="UniProtKB-SubCell"/>
</dbReference>
<dbReference type="GO" id="GO:0008381">
    <property type="term" value="F:mechanosensitive monoatomic ion channel activity"/>
    <property type="evidence" value="ECO:0007669"/>
    <property type="project" value="InterPro"/>
</dbReference>
<dbReference type="GO" id="GO:0050982">
    <property type="term" value="P:detection of mechanical stimulus"/>
    <property type="evidence" value="ECO:0007669"/>
    <property type="project" value="TreeGrafter"/>
</dbReference>
<dbReference type="GO" id="GO:0003677">
    <property type="term" value="F:DNA binding"/>
    <property type="evidence" value="ECO:0007669"/>
    <property type="project" value="UniProtKB-KW"/>
</dbReference>
<feature type="domain" description="Piezo transmembrane helical unit" evidence="13">
    <location>
        <begin position="1574"/>
        <end position="1647"/>
    </location>
</feature>
<dbReference type="GO" id="GO:0005261">
    <property type="term" value="F:monoatomic cation channel activity"/>
    <property type="evidence" value="ECO:0007669"/>
    <property type="project" value="TreeGrafter"/>
</dbReference>
<feature type="transmembrane region" description="Helical" evidence="10">
    <location>
        <begin position="1202"/>
        <end position="1220"/>
    </location>
</feature>
<feature type="transmembrane region" description="Helical" evidence="10">
    <location>
        <begin position="12"/>
        <end position="39"/>
    </location>
</feature>
<feature type="transmembrane region" description="Helical" evidence="10">
    <location>
        <begin position="1027"/>
        <end position="1049"/>
    </location>
</feature>
<dbReference type="PROSITE" id="PS01007">
    <property type="entry name" value="TRANSPOSASE_MUTATOR"/>
    <property type="match status" value="1"/>
</dbReference>
<feature type="transmembrane region" description="Helical" evidence="10">
    <location>
        <begin position="2101"/>
        <end position="2122"/>
    </location>
</feature>
<feature type="transmembrane region" description="Helical" evidence="10">
    <location>
        <begin position="1957"/>
        <end position="1976"/>
    </location>
</feature>
<feature type="transmembrane region" description="Helical" evidence="10">
    <location>
        <begin position="484"/>
        <end position="512"/>
    </location>
</feature>
<dbReference type="Pfam" id="PF23188">
    <property type="entry name" value="THU_Piezo1"/>
    <property type="match status" value="1"/>
</dbReference>
<dbReference type="GO" id="GO:0042391">
    <property type="term" value="P:regulation of membrane potential"/>
    <property type="evidence" value="ECO:0007669"/>
    <property type="project" value="TreeGrafter"/>
</dbReference>
<keyword evidence="3" id="KW-0815">Transposition</keyword>
<comment type="similarity">
    <text evidence="2">Belongs to the PIEZO (TC 1.A.75) family.</text>
</comment>
<evidence type="ECO:0000259" key="11">
    <source>
        <dbReference type="Pfam" id="PF10551"/>
    </source>
</evidence>
<evidence type="ECO:0000256" key="2">
    <source>
        <dbReference type="ARBA" id="ARBA00007821"/>
    </source>
</evidence>
<dbReference type="Pfam" id="PF10551">
    <property type="entry name" value="MULE"/>
    <property type="match status" value="1"/>
</dbReference>
<keyword evidence="8" id="KW-0233">DNA recombination</keyword>
<feature type="transmembrane region" description="Helical" evidence="10">
    <location>
        <begin position="1639"/>
        <end position="1657"/>
    </location>
</feature>
<feature type="transmembrane region" description="Helical" evidence="10">
    <location>
        <begin position="1226"/>
        <end position="1243"/>
    </location>
</feature>
<feature type="transmembrane region" description="Helical" evidence="10">
    <location>
        <begin position="1930"/>
        <end position="1950"/>
    </location>
</feature>
<dbReference type="PANTHER" id="PTHR13167:SF25">
    <property type="entry name" value="PIEZO-TYPE MECHANOSENSITIVE ION CHANNEL COMPONENT"/>
    <property type="match status" value="1"/>
</dbReference>
<dbReference type="InterPro" id="IPR031334">
    <property type="entry name" value="Piezo_cap_dom"/>
</dbReference>
<feature type="transmembrane region" description="Helical" evidence="10">
    <location>
        <begin position="1309"/>
        <end position="1327"/>
    </location>
</feature>
<evidence type="ECO:0008006" key="18">
    <source>
        <dbReference type="Google" id="ProtNLM"/>
    </source>
</evidence>
<feature type="transmembrane region" description="Helical" evidence="10">
    <location>
        <begin position="848"/>
        <end position="866"/>
    </location>
</feature>
<dbReference type="EMBL" id="OX465084">
    <property type="protein sequence ID" value="CAI9297212.1"/>
    <property type="molecule type" value="Genomic_DNA"/>
</dbReference>
<evidence type="ECO:0000256" key="1">
    <source>
        <dbReference type="ARBA" id="ARBA00004141"/>
    </source>
</evidence>
<feature type="transmembrane region" description="Helical" evidence="10">
    <location>
        <begin position="807"/>
        <end position="828"/>
    </location>
</feature>
<feature type="region of interest" description="Disordered" evidence="9">
    <location>
        <begin position="1397"/>
        <end position="1416"/>
    </location>
</feature>
<evidence type="ECO:0000259" key="14">
    <source>
        <dbReference type="Pfam" id="PF24874"/>
    </source>
</evidence>
<feature type="domain" description="Piezo-type mechanosensitive ion channel homolog" evidence="15">
    <location>
        <begin position="470"/>
        <end position="599"/>
    </location>
</feature>
<keyword evidence="17" id="KW-1185">Reference proteome</keyword>
<proteinExistence type="inferred from homology"/>
<keyword evidence="7 10" id="KW-0472">Membrane</keyword>
<feature type="transmembrane region" description="Helical" evidence="10">
    <location>
        <begin position="341"/>
        <end position="362"/>
    </location>
</feature>
<dbReference type="GO" id="GO:0006313">
    <property type="term" value="P:DNA transposition"/>
    <property type="evidence" value="ECO:0007669"/>
    <property type="project" value="InterPro"/>
</dbReference>
<feature type="transmembrane region" description="Helical" evidence="10">
    <location>
        <begin position="173"/>
        <end position="190"/>
    </location>
</feature>
<dbReference type="Proteomes" id="UP001177003">
    <property type="component" value="Chromosome 8"/>
</dbReference>
<dbReference type="GO" id="GO:0071260">
    <property type="term" value="P:cellular response to mechanical stimulus"/>
    <property type="evidence" value="ECO:0007669"/>
    <property type="project" value="TreeGrafter"/>
</dbReference>
<feature type="transmembrane region" description="Helical" evidence="10">
    <location>
        <begin position="524"/>
        <end position="544"/>
    </location>
</feature>
<keyword evidence="6" id="KW-0238">DNA-binding</keyword>
<feature type="transmembrane region" description="Helical" evidence="10">
    <location>
        <begin position="415"/>
        <end position="438"/>
    </location>
</feature>
<evidence type="ECO:0000256" key="7">
    <source>
        <dbReference type="ARBA" id="ARBA00023136"/>
    </source>
</evidence>
<keyword evidence="4 10" id="KW-0812">Transmembrane</keyword>
<reference evidence="16" key="1">
    <citation type="submission" date="2023-04" db="EMBL/GenBank/DDBJ databases">
        <authorList>
            <person name="Vijverberg K."/>
            <person name="Xiong W."/>
            <person name="Schranz E."/>
        </authorList>
    </citation>
    <scope>NUCLEOTIDE SEQUENCE</scope>
</reference>
<name>A0AA35ZST9_LACSI</name>
<feature type="compositionally biased region" description="Basic and acidic residues" evidence="9">
    <location>
        <begin position="2509"/>
        <end position="2535"/>
    </location>
</feature>
<dbReference type="PANTHER" id="PTHR13167">
    <property type="entry name" value="PIEZO-TYPE MECHANOSENSITIVE ION CHANNEL COMPONENT"/>
    <property type="match status" value="1"/>
</dbReference>
<feature type="transmembrane region" description="Helical" evidence="10">
    <location>
        <begin position="751"/>
        <end position="770"/>
    </location>
</feature>
<feature type="domain" description="Piezo THU9 and anchor" evidence="14">
    <location>
        <begin position="1886"/>
        <end position="2123"/>
    </location>
</feature>
<feature type="domain" description="Piezo non-specific cation channel cap" evidence="12">
    <location>
        <begin position="2164"/>
        <end position="2423"/>
    </location>
</feature>
<feature type="transmembrane region" description="Helical" evidence="10">
    <location>
        <begin position="1988"/>
        <end position="2006"/>
    </location>
</feature>
<evidence type="ECO:0000313" key="16">
    <source>
        <dbReference type="EMBL" id="CAI9297212.1"/>
    </source>
</evidence>
<feature type="transmembrane region" description="Helical" evidence="10">
    <location>
        <begin position="248"/>
        <end position="267"/>
    </location>
</feature>
<feature type="transmembrane region" description="Helical" evidence="10">
    <location>
        <begin position="657"/>
        <end position="675"/>
    </location>
</feature>
<accession>A0AA35ZST9</accession>
<evidence type="ECO:0000256" key="3">
    <source>
        <dbReference type="ARBA" id="ARBA00022578"/>
    </source>
</evidence>
<dbReference type="Pfam" id="PF12166">
    <property type="entry name" value="Piezo_cap"/>
    <property type="match status" value="1"/>
</dbReference>
<sequence>MGRFLGGFILPVLLLTAALLNWSLISLGNLLAALLILFTPPKRGFQSRGRPLLWIIILFSFLVILSQTTFLITWAIECGGCNAEEPWWAKLIGFMIVTTWRSPIVIYLLIVQLLVAFAAFIELHESRLGLFIHSTSLFGSSSSAFDRLGSHLKVAFCLLLPAVQLVVGISNSSWISLPFFVCSCVGLVDWSLTSNFHGLFRWWRYLWFYAGLNILLLYIYQLPLDFPNFISTIADFIGLYKISTTSEWTQFCSAASLIIYCFMLSFVKHDLEEMDSIMSTSEGNITEHLLPLKDSFFVRESRSGVRHTNLLVRGAVFRTFSINFFTYGVPVSLFALSLWSFYFASVCAFGLLVYVGYIIFAFPSLFQLHRLNGLLLIFILLWAVSTYIFNVAFAYLNFELGKDMEIWEMVGLWHYPIPGFFILAQFCLGVLVALGNLVNNSVFLYISDEDHEASNGDVNHEVKEETKVLIVATIAWGLRKCSRAIMLVLIFLIAMKPGFIHAIYMIFFFLYLLSHTISNKVRHVLLLLCELHFALLYSLQITLVSQALEKSGSITMEVLSQLGLREHGSSWDFLEIALLACFCAIDKHGYKMLFSFSAIVQHTPYPPVGFSILKAGLNKSVLLSVYASGTRINDDTPSQERKVASYLSAIGQKFLSLYRSFGTYIAFITILITVYMASPNFVSFGFIFLLLFWITGRQLVQKTKRRLWFPLKAYAITMFILIYSLSIFPSFEIWVSENIDLYTILGYNPQASLLKNVSEPLAITIVMQLYSYERRQSRFRTVEDPNRIQFGVIGFIRRLLIWHSQKILFVAMFYAALSPISAFGFVYLLGIVLCSLLPKASRVPSKSFLAYTGFLVTIEYLFQMLGKRIHMFPGQKYYDVSVFLGLKVYEPGFWGVEAGLRAKVLVVAACTLQYNVFHWLELMPSWLSGVGQWEEPCPLFFSEEDVLPVVLDVSARNLEKTKIKTSNSWPGIGIDDSGKKTGIPESSSKRNLLGYLWGSNESHKWNKKRVLALRKERFEMQKTSLKVYLKFWMENMFILFGLEITMIVLLLTSFALLNIVSMLYIASLAACVLLGRQFIRKAWPLFVFMFATVLVLEYFATWRNTIPETTTRCHDCWRSSDLYFSYCLDCWLGLTVDDPRVLSSYFLVFMFACFKLRADRFGSFSGSFTYRQMLSQRKNAFVWRDLSFETKSMWTFLDYLRLYCYCHLLDLVLALVLITGTLEYDILHLGYLAFALIFFRMRLTILKKKNKIFRWLRIYNFLVIVLSLTYQSPFIGSFNEGKCDTVDYIYEVIGFYKYDYGFKITSRSALVEIIIFILVSLQSYMFASEEFDYVFRYLEAEQIGAIVREQEKKAAWKTAQLQYIREAEEKKRQRNLQVEKMKSEMLNLQIQLHSTEPAPVPAPVAGGGSDGSPHWEGLRRRRSIDREHSGDPMFPFESLSAMQSPRKISLSEITEEDIPEIEKKNKGKKERSLISAVQLIGDGVSQVQSIGNQAVTNLANYFNIPPQDSGSGSDSDVPIPVSVPVIHEVEHQDEDYTDFDRSGSVESERSRMSSESPSIHIGQIFRHIWAQMRSNNDIVCYCCFLLVYLWNFSLLSMVYLAALFLYALCVNTGPSYTFWVVMLMYTEFYILIQYMYQIIIQHCGFTIQSAFLTEWGFPAKKITASFVISLFPLFLVYLFTLIQSSITAKDSGLVSSTEFSSLTTGIVNQNEFLSSSNWKEKARKIVLPAKNLAILIIRNCTRYWKSLTQEAESPPYFIQLSMDVCLRPEDGIQPARIESGLNQALRIVHDARCKEPNPETCPCPSVLQVQSIERSTEDSNIAMAVFEVVYSSPRDECTLTERYKSLTPAADVAKEIIEAQNKDIFKRVGFPYPIISVIGGGKREIDLYAYTFGADLVVFFLIAIFYQSVIKNKSELLDVYQLEDQFPKEFVFILMAVFFLIVLDRIIYLCSFATGKVIFYICNLLLFTICVTNYAWNTKPSQQNAAGFALRAIFVTKAISLAFQAMQIRSGVPHKSTLYRQFLTSSVTRVNYLGYRLYRALPFLYELRCVLDWSCTTTTLTMYDWLKLEDINASLYLVKCDTDLNRAGHKQGDKQTKVTKFCNGICLFFILICVIWAPMLMYSSGNPTNIANPINDASIQFDIKTEGGRIMLYQTTLCAITPWTNVSSSENLDPHGYLESYNENDIQVICCQGDATDLWLVPEVVQTRFSQSLAKGMDMKFNWILNRERPKNKEVVMFGQTLDQSDLPDPSQVKRVLDGFSNSFRVNNTYPRYFRVTGSGDVRPFDQEANGVDGMLVLNRGESEWWSFFDISLLNSSVCGDLMGPMAIVVSEETPQGFLGETLSKFSIWGLYITFVLAVGRFIRLQCSDLRMRIPYENLPSCDRLIAICEDIYAARAEGELGVEEVLYWTLVKIYRSPHMLLERQVWPRVRVFQALQIEDVWDFDTIDVEVDKDLKKQTKRCNDAFLNNLCPDIAGEECDDFAILEIEHMDDDVDINEDDAVENEDQFDLMREGSGSDEKVSSESEQDSKHEFEYSTHDPTVKWNKMRPFLGERYESPHQLKLCLTNHAIHIGYKIKFKKCDSLRLVAACASDPQKFQCPFNKYQPYWSNMVRKQFLKELIRKPNLKCKEMQVIIQSRFHCNVSWSKCYRAKCRAMSLIEGRLSDHYAKVWDYGGELLRSNPGSSIKITVSQNQDNTTTFQRIYICFKAIKEGWKVGCRRVIGLDGSFLKGQCKGELLTAIGRDANNQVYPIAWAVVEIENKVNWKWFLELLRDDLELDGGRGIVVISDQHKGLLEATKEVLPLAQHRQCARHIYANFRKVYTGVLFKNMLWAAAKSTVEGEFNMNMQKISDISPSAYEHLMARDPSSWCMAFYGG</sequence>
<evidence type="ECO:0000313" key="17">
    <source>
        <dbReference type="Proteomes" id="UP001177003"/>
    </source>
</evidence>
<feature type="transmembrane region" description="Helical" evidence="10">
    <location>
        <begin position="1255"/>
        <end position="1272"/>
    </location>
</feature>
<protein>
    <recommendedName>
        <fullName evidence="18">Piezo non-specific cation channel R-Ras-binding domain-containing protein</fullName>
    </recommendedName>
</protein>
<dbReference type="Pfam" id="PF24874">
    <property type="entry name" value="Piezo_THU9_anchor"/>
    <property type="match status" value="1"/>
</dbReference>
<dbReference type="InterPro" id="IPR027272">
    <property type="entry name" value="Piezo"/>
</dbReference>
<feature type="transmembrane region" description="Helical" evidence="10">
    <location>
        <begin position="1887"/>
        <end position="1910"/>
    </location>
</feature>
<dbReference type="InterPro" id="IPR001207">
    <property type="entry name" value="Transposase_mutator"/>
</dbReference>
<organism evidence="16 17">
    <name type="scientific">Lactuca saligna</name>
    <name type="common">Willowleaf lettuce</name>
    <dbReference type="NCBI Taxonomy" id="75948"/>
    <lineage>
        <taxon>Eukaryota</taxon>
        <taxon>Viridiplantae</taxon>
        <taxon>Streptophyta</taxon>
        <taxon>Embryophyta</taxon>
        <taxon>Tracheophyta</taxon>
        <taxon>Spermatophyta</taxon>
        <taxon>Magnoliopsida</taxon>
        <taxon>eudicotyledons</taxon>
        <taxon>Gunneridae</taxon>
        <taxon>Pentapetalae</taxon>
        <taxon>asterids</taxon>
        <taxon>campanulids</taxon>
        <taxon>Asterales</taxon>
        <taxon>Asteraceae</taxon>
        <taxon>Cichorioideae</taxon>
        <taxon>Cichorieae</taxon>
        <taxon>Lactucinae</taxon>
        <taxon>Lactuca</taxon>
    </lineage>
</organism>
<evidence type="ECO:0000256" key="9">
    <source>
        <dbReference type="SAM" id="MobiDB-lite"/>
    </source>
</evidence>
<evidence type="ECO:0000259" key="13">
    <source>
        <dbReference type="Pfam" id="PF23188"/>
    </source>
</evidence>
<evidence type="ECO:0000256" key="6">
    <source>
        <dbReference type="ARBA" id="ARBA00023125"/>
    </source>
</evidence>
<feature type="transmembrane region" description="Helical" evidence="10">
    <location>
        <begin position="1141"/>
        <end position="1158"/>
    </location>
</feature>
<dbReference type="InterPro" id="IPR056770">
    <property type="entry name" value="Piezo_THU9_anchor"/>
</dbReference>
<dbReference type="GO" id="GO:0004803">
    <property type="term" value="F:transposase activity"/>
    <property type="evidence" value="ECO:0007669"/>
    <property type="project" value="InterPro"/>
</dbReference>
<feature type="transmembrane region" description="Helical" evidence="10">
    <location>
        <begin position="1663"/>
        <end position="1682"/>
    </location>
</feature>
<dbReference type="InterPro" id="IPR056768">
    <property type="entry name" value="THU_Piezo"/>
</dbReference>
<gene>
    <name evidence="16" type="ORF">LSALG_LOCUS36040</name>
</gene>
<feature type="transmembrane region" description="Helical" evidence="10">
    <location>
        <begin position="374"/>
        <end position="395"/>
    </location>
</feature>
<evidence type="ECO:0000259" key="15">
    <source>
        <dbReference type="Pfam" id="PF25288"/>
    </source>
</evidence>
<feature type="transmembrane region" description="Helical" evidence="10">
    <location>
        <begin position="712"/>
        <end position="731"/>
    </location>
</feature>
<comment type="subcellular location">
    <subcellularLocation>
        <location evidence="1">Membrane</location>
        <topology evidence="1">Multi-pass membrane protein</topology>
    </subcellularLocation>
</comment>
<evidence type="ECO:0000256" key="10">
    <source>
        <dbReference type="SAM" id="Phobius"/>
    </source>
</evidence>
<evidence type="ECO:0000256" key="5">
    <source>
        <dbReference type="ARBA" id="ARBA00022989"/>
    </source>
</evidence>
<feature type="transmembrane region" description="Helical" evidence="10">
    <location>
        <begin position="1082"/>
        <end position="1100"/>
    </location>
</feature>
<evidence type="ECO:0000256" key="8">
    <source>
        <dbReference type="ARBA" id="ARBA00023172"/>
    </source>
</evidence>
<dbReference type="InterPro" id="IPR018289">
    <property type="entry name" value="MULE_transposase_dom"/>
</dbReference>
<feature type="domain" description="MULE transposase" evidence="11">
    <location>
        <begin position="2721"/>
        <end position="2817"/>
    </location>
</feature>
<evidence type="ECO:0000259" key="12">
    <source>
        <dbReference type="Pfam" id="PF12166"/>
    </source>
</evidence>
<dbReference type="InterPro" id="IPR057611">
    <property type="entry name" value="PIEZO_dom"/>
</dbReference>
<dbReference type="Pfam" id="PF25288">
    <property type="entry name" value="PIEZO"/>
    <property type="match status" value="1"/>
</dbReference>
<feature type="transmembrane region" description="Helical" evidence="10">
    <location>
        <begin position="310"/>
        <end position="329"/>
    </location>
</feature>
<feature type="transmembrane region" description="Helical" evidence="10">
    <location>
        <begin position="1578"/>
        <end position="1608"/>
    </location>
</feature>
<keyword evidence="5 10" id="KW-1133">Transmembrane helix</keyword>
<feature type="transmembrane region" description="Helical" evidence="10">
    <location>
        <begin position="1055"/>
        <end position="1075"/>
    </location>
</feature>
<feature type="transmembrane region" description="Helical" evidence="10">
    <location>
        <begin position="202"/>
        <end position="220"/>
    </location>
</feature>